<dbReference type="EMBL" id="FNWJ01000002">
    <property type="protein sequence ID" value="SEH15862.1"/>
    <property type="molecule type" value="Genomic_DNA"/>
</dbReference>
<reference evidence="5" key="1">
    <citation type="submission" date="2016-10" db="EMBL/GenBank/DDBJ databases">
        <authorList>
            <person name="Varghese N."/>
            <person name="Submissions S."/>
        </authorList>
    </citation>
    <scope>NUCLEOTIDE SEQUENCE [LARGE SCALE GENOMIC DNA]</scope>
    <source>
        <strain evidence="5">ATCC 35263</strain>
    </source>
</reference>
<dbReference type="AlphaFoldDB" id="A0A1H6FZQ0"/>
<dbReference type="InterPro" id="IPR008040">
    <property type="entry name" value="Hydant_A_N"/>
</dbReference>
<dbReference type="InterPro" id="IPR049517">
    <property type="entry name" value="ACX-like_C"/>
</dbReference>
<evidence type="ECO:0000313" key="5">
    <source>
        <dbReference type="Proteomes" id="UP000222056"/>
    </source>
</evidence>
<dbReference type="Proteomes" id="UP000222056">
    <property type="component" value="Unassembled WGS sequence"/>
</dbReference>
<dbReference type="Pfam" id="PF05378">
    <property type="entry name" value="Hydant_A_N"/>
    <property type="match status" value="1"/>
</dbReference>
<feature type="domain" description="Hydantoinase A/oxoprolinase" evidence="1">
    <location>
        <begin position="225"/>
        <end position="511"/>
    </location>
</feature>
<proteinExistence type="predicted"/>
<keyword evidence="5" id="KW-1185">Reference proteome</keyword>
<dbReference type="GO" id="GO:0017168">
    <property type="term" value="F:5-oxoprolinase (ATP-hydrolyzing) activity"/>
    <property type="evidence" value="ECO:0007669"/>
    <property type="project" value="TreeGrafter"/>
</dbReference>
<dbReference type="STRING" id="29539.SAMN02745716_2090"/>
<dbReference type="OrthoDB" id="9768323at2"/>
<feature type="domain" description="Hydantoinase/oxoprolinase N-terminal" evidence="2">
    <location>
        <begin position="10"/>
        <end position="197"/>
    </location>
</feature>
<dbReference type="SUPFAM" id="SSF53067">
    <property type="entry name" value="Actin-like ATPase domain"/>
    <property type="match status" value="1"/>
</dbReference>
<evidence type="ECO:0000259" key="3">
    <source>
        <dbReference type="Pfam" id="PF19278"/>
    </source>
</evidence>
<feature type="domain" description="Acetophenone carboxylase-like C-terminal" evidence="3">
    <location>
        <begin position="526"/>
        <end position="710"/>
    </location>
</feature>
<dbReference type="GO" id="GO:0006749">
    <property type="term" value="P:glutathione metabolic process"/>
    <property type="evidence" value="ECO:0007669"/>
    <property type="project" value="TreeGrafter"/>
</dbReference>
<dbReference type="RefSeq" id="WP_093118798.1">
    <property type="nucleotide sequence ID" value="NZ_FNWJ01000002.1"/>
</dbReference>
<accession>A0A1H6FZQ0</accession>
<dbReference type="InterPro" id="IPR002821">
    <property type="entry name" value="Hydantoinase_A"/>
</dbReference>
<evidence type="ECO:0000259" key="2">
    <source>
        <dbReference type="Pfam" id="PF05378"/>
    </source>
</evidence>
<dbReference type="Pfam" id="PF01968">
    <property type="entry name" value="Hydantoinase_A"/>
    <property type="match status" value="1"/>
</dbReference>
<dbReference type="GO" id="GO:0005829">
    <property type="term" value="C:cytosol"/>
    <property type="evidence" value="ECO:0007669"/>
    <property type="project" value="TreeGrafter"/>
</dbReference>
<organism evidence="4 5">
    <name type="scientific">Thermoleophilum album</name>
    <dbReference type="NCBI Taxonomy" id="29539"/>
    <lineage>
        <taxon>Bacteria</taxon>
        <taxon>Bacillati</taxon>
        <taxon>Actinomycetota</taxon>
        <taxon>Thermoleophilia</taxon>
        <taxon>Thermoleophilales</taxon>
        <taxon>Thermoleophilaceae</taxon>
        <taxon>Thermoleophilum</taxon>
    </lineage>
</organism>
<dbReference type="Pfam" id="PF19278">
    <property type="entry name" value="Hydant_A_C"/>
    <property type="match status" value="1"/>
</dbReference>
<dbReference type="PANTHER" id="PTHR11365:SF23">
    <property type="entry name" value="HYPOTHETICAL 5-OXOPROLINASE (EUROFUNG)-RELATED"/>
    <property type="match status" value="1"/>
</dbReference>
<dbReference type="PANTHER" id="PTHR11365">
    <property type="entry name" value="5-OXOPROLINASE RELATED"/>
    <property type="match status" value="1"/>
</dbReference>
<sequence>MGGQRKPRVLAIDAGGTMTDTFVVDEHGEFVVGKAQTTPHDESVGFMASARDALAQWQLTPEEGFPQMVSGIYSGTAMLNRLLSRSGRRVGLIVTAGHEDYLRLERGIQTWLGFPYSDRLHIATHHHNPPLVPRDRIFGVRGRIDVLGQEVLPLREEDARAAAEALLDAGVEGIVICLLCSYRNPQHELRVREIVEQVKRERGVNGTVPVYASSDLYPLRRDLPRLNTTLIEAYAAEPSREQLRRVSEAVRKAGAPFELRVMAAHGGTVSIEARELARTLVSGPIGGVIGGRALAERLGLANVLCTDIGGTSFDIALITDRHVEVNPTPDIARFLLNLPLVRIDSVGAGTGSYVRLDPNSRRPQLGPDSAGARIGVSWPAGGVETITITDLDVVLGRINPEYFLGGQIELDRERAWSEVERQLARPLGLPVEEAASGVIELFEETLKNEAVGRILGKGYSPADYALLCYGGGGPLHVAGYTRGVPYQRVLVPAWAAGFSAFGCACADYEYRHDQTVDLPVLPSFDDAGRAGIGALLTQAWRALEQKVTDEFAKSGVPRDQIEFRQAARIQYYGQLNDIEVVSPHDRVDEPPLLQDLLARFEEAYAKVYTRSARSPELGFLITQAVVTGRVAVEKPRLPDLPEVDGVAQPKGERRVYWSGEWLTTPIYELDELAPGQRVEGPAIVESPSTTLALPPAWRARLNRHRIFELEVL</sequence>
<protein>
    <submittedName>
        <fullName evidence="4">Acetone carboxylase, beta subunit</fullName>
    </submittedName>
</protein>
<evidence type="ECO:0000313" key="4">
    <source>
        <dbReference type="EMBL" id="SEH15862.1"/>
    </source>
</evidence>
<name>A0A1H6FZQ0_THEAL</name>
<dbReference type="InterPro" id="IPR045079">
    <property type="entry name" value="Oxoprolinase-like"/>
</dbReference>
<evidence type="ECO:0000259" key="1">
    <source>
        <dbReference type="Pfam" id="PF01968"/>
    </source>
</evidence>
<gene>
    <name evidence="4" type="ORF">SAMN02745716_2090</name>
</gene>
<dbReference type="InterPro" id="IPR043129">
    <property type="entry name" value="ATPase_NBD"/>
</dbReference>